<dbReference type="EMBL" id="JAEHFQ010000002">
    <property type="protein sequence ID" value="MBM0632398.1"/>
    <property type="molecule type" value="Genomic_DNA"/>
</dbReference>
<dbReference type="RefSeq" id="WP_165146856.1">
    <property type="nucleotide sequence ID" value="NZ_JAEHFQ010000002.1"/>
</dbReference>
<keyword evidence="1" id="KW-1133">Transmembrane helix</keyword>
<organism evidence="2 3">
    <name type="scientific">Paenibacillus polymyxa</name>
    <name type="common">Bacillus polymyxa</name>
    <dbReference type="NCBI Taxonomy" id="1406"/>
    <lineage>
        <taxon>Bacteria</taxon>
        <taxon>Bacillati</taxon>
        <taxon>Bacillota</taxon>
        <taxon>Bacilli</taxon>
        <taxon>Bacillales</taxon>
        <taxon>Paenibacillaceae</taxon>
        <taxon>Paenibacillus</taxon>
    </lineage>
</organism>
<keyword evidence="1" id="KW-0472">Membrane</keyword>
<feature type="transmembrane region" description="Helical" evidence="1">
    <location>
        <begin position="7"/>
        <end position="27"/>
    </location>
</feature>
<comment type="caution">
    <text evidence="2">The sequence shown here is derived from an EMBL/GenBank/DDBJ whole genome shotgun (WGS) entry which is preliminary data.</text>
</comment>
<evidence type="ECO:0000313" key="3">
    <source>
        <dbReference type="Proteomes" id="UP000650605"/>
    </source>
</evidence>
<name>A0A8I1IQ19_PAEPO</name>
<sequence>MKGFLSMIGVLLVFGVGFSPFLANYLWNDPFLIMDAPWYRPLIYTGFALIFLPGIIGAFFGGGKVKKGAPGVGIITSVQQTGTYVNNQPQVKLGLTVTKQGEDKYDTALTTIIPLTSMAQFQPGSIIPLVISEKDKKKVGLDLKGQVSQMDLQALMNEQMVKQGVSPELMEIAKTGEQAYAKVLDVTPMGEAGSDKIKLQFTLSVTKSNGDTFNVTTQKDVFSSQLSKLQQGSIIEVIYSPQDPSKLVFKTQVSEAEVQQAFGSSRS</sequence>
<dbReference type="Proteomes" id="UP000650605">
    <property type="component" value="Unassembled WGS sequence"/>
</dbReference>
<dbReference type="AlphaFoldDB" id="A0A8I1IQ19"/>
<evidence type="ECO:0000313" key="2">
    <source>
        <dbReference type="EMBL" id="MBM0632398.1"/>
    </source>
</evidence>
<accession>A0A8I1IQ19</accession>
<gene>
    <name evidence="2" type="ORF">JDW19_04570</name>
</gene>
<protein>
    <submittedName>
        <fullName evidence="2">Uncharacterized protein</fullName>
    </submittedName>
</protein>
<feature type="transmembrane region" description="Helical" evidence="1">
    <location>
        <begin position="42"/>
        <end position="60"/>
    </location>
</feature>
<proteinExistence type="predicted"/>
<keyword evidence="1" id="KW-0812">Transmembrane</keyword>
<reference evidence="2" key="1">
    <citation type="submission" date="2020-12" db="EMBL/GenBank/DDBJ databases">
        <title>Paenibacillus polymyxa LMG 27872: a double-edged sword.</title>
        <authorList>
            <person name="Langendries S."/>
            <person name="Garcia Mendez S."/>
            <person name="Beirinckx S."/>
            <person name="Viaene T."/>
            <person name="Baeyen S."/>
            <person name="Goeminne G."/>
            <person name="Willems A."/>
            <person name="Debode J."/>
            <person name="Goormachtig S."/>
        </authorList>
    </citation>
    <scope>NUCLEOTIDE SEQUENCE</scope>
    <source>
        <strain evidence="2">LMG 27872</strain>
    </source>
</reference>
<evidence type="ECO:0000256" key="1">
    <source>
        <dbReference type="SAM" id="Phobius"/>
    </source>
</evidence>